<reference evidence="1" key="1">
    <citation type="submission" date="2022-10" db="EMBL/GenBank/DDBJ databases">
        <title>Culturing micro-colonial fungi from biological soil crusts in the Mojave desert and describing Neophaeococcomyces mojavensis, and introducing the new genera and species Taxawa tesnikishii.</title>
        <authorList>
            <person name="Kurbessoian T."/>
            <person name="Stajich J.E."/>
        </authorList>
    </citation>
    <scope>NUCLEOTIDE SEQUENCE</scope>
    <source>
        <strain evidence="1">JES_115</strain>
    </source>
</reference>
<protein>
    <submittedName>
        <fullName evidence="1">Uncharacterized protein</fullName>
    </submittedName>
</protein>
<sequence>MQLMDYMKMYTPTKRIASEPQPWSSIGMPQVSLDAAGLVALADLATTAHRTALTGTSAFLDVFVLCPGLHRQQTAPGLNGGEYPAVAAMTSGYVFRVENPATVVYLQKVGLTGQLTTLSVTKINHQHRRLAELLSMLYTFENSTVISSAAYMCAVAATIVVLSLMFVIEDWWGVFVILLLMFGRLCNSFVIRRRSQLGWQGASEPGKNGDLLVLLSQDRWIRMRGAVDDLKAVTSGQWLRDSTFVESSVSAFATLLVYLDAALASNVSQLGKVLLLVLLISSAALLSIANVRTDELQMHGYIIKINGPRRKYERRLHMAKELIKESGRDDWAARLGMINPNADDTTKAKPEGAVTM</sequence>
<dbReference type="EMBL" id="JAPDRP010000019">
    <property type="protein sequence ID" value="KAJ9639330.1"/>
    <property type="molecule type" value="Genomic_DNA"/>
</dbReference>
<proteinExistence type="predicted"/>
<keyword evidence="2" id="KW-1185">Reference proteome</keyword>
<comment type="caution">
    <text evidence="1">The sequence shown here is derived from an EMBL/GenBank/DDBJ whole genome shotgun (WGS) entry which is preliminary data.</text>
</comment>
<gene>
    <name evidence="1" type="ORF">H2199_006363</name>
</gene>
<dbReference type="Proteomes" id="UP001172680">
    <property type="component" value="Unassembled WGS sequence"/>
</dbReference>
<name>A0ACC2YVH1_9PEZI</name>
<organism evidence="1 2">
    <name type="scientific">Coniosporium tulheliwenetii</name>
    <dbReference type="NCBI Taxonomy" id="3383036"/>
    <lineage>
        <taxon>Eukaryota</taxon>
        <taxon>Fungi</taxon>
        <taxon>Dikarya</taxon>
        <taxon>Ascomycota</taxon>
        <taxon>Pezizomycotina</taxon>
        <taxon>Dothideomycetes</taxon>
        <taxon>Dothideomycetes incertae sedis</taxon>
        <taxon>Coniosporium</taxon>
    </lineage>
</organism>
<evidence type="ECO:0000313" key="2">
    <source>
        <dbReference type="Proteomes" id="UP001172680"/>
    </source>
</evidence>
<evidence type="ECO:0000313" key="1">
    <source>
        <dbReference type="EMBL" id="KAJ9639330.1"/>
    </source>
</evidence>
<accession>A0ACC2YVH1</accession>